<keyword evidence="8" id="KW-0963">Cytoplasm</keyword>
<evidence type="ECO:0000256" key="8">
    <source>
        <dbReference type="HAMAP-Rule" id="MF_00238"/>
    </source>
</evidence>
<gene>
    <name evidence="8" type="primary">cmk</name>
    <name evidence="10" type="ORF">EEI45_05405</name>
</gene>
<dbReference type="Pfam" id="PF02224">
    <property type="entry name" value="Cytidylate_kin"/>
    <property type="match status" value="1"/>
</dbReference>
<feature type="domain" description="Cytidylate kinase" evidence="9">
    <location>
        <begin position="4"/>
        <end position="214"/>
    </location>
</feature>
<keyword evidence="11" id="KW-1185">Reference proteome</keyword>
<proteinExistence type="inferred from homology"/>
<keyword evidence="4 8" id="KW-0418">Kinase</keyword>
<comment type="subcellular location">
    <subcellularLocation>
        <location evidence="8">Cytoplasm</location>
    </subcellularLocation>
</comment>
<dbReference type="AlphaFoldDB" id="A0A3Q8S7K0"/>
<dbReference type="PANTHER" id="PTHR21299:SF2">
    <property type="entry name" value="CYTIDYLATE KINASE"/>
    <property type="match status" value="1"/>
</dbReference>
<dbReference type="EC" id="2.7.4.25" evidence="8"/>
<evidence type="ECO:0000256" key="5">
    <source>
        <dbReference type="ARBA" id="ARBA00022840"/>
    </source>
</evidence>
<protein>
    <recommendedName>
        <fullName evidence="8">Cytidylate kinase</fullName>
        <shortName evidence="8">CK</shortName>
        <ecNumber evidence="8">2.7.4.25</ecNumber>
    </recommendedName>
    <alternativeName>
        <fullName evidence="8">Cytidine monophosphate kinase</fullName>
        <shortName evidence="8">CMP kinase</shortName>
    </alternativeName>
</protein>
<dbReference type="InterPro" id="IPR027417">
    <property type="entry name" value="P-loop_NTPase"/>
</dbReference>
<dbReference type="Proteomes" id="UP000278804">
    <property type="component" value="Chromosome"/>
</dbReference>
<reference evidence="10 11" key="1">
    <citation type="journal article" date="2020" name="Int. J. Syst. Evol. Microbiol.">
        <title>Description of Erysipelothrix piscisicarius sp. nov., an emergent fish pathogen, and assessment of virulence using a tiger barb (Puntigrus tetrazona) infection model.</title>
        <authorList>
            <person name="Pomaranski E.K."/>
            <person name="Griffin M.J."/>
            <person name="Camus A.C."/>
            <person name="Armwood A.R."/>
            <person name="Shelley J."/>
            <person name="Waldbieser G.C."/>
            <person name="LaFrentz B.R."/>
            <person name="Garcia J.C."/>
            <person name="Yanong R."/>
            <person name="Soto E."/>
        </authorList>
    </citation>
    <scope>NUCLEOTIDE SEQUENCE [LARGE SCALE GENOMIC DNA]</scope>
    <source>
        <strain evidence="10 11">15TAL0474</strain>
    </source>
</reference>
<dbReference type="GO" id="GO:0006220">
    <property type="term" value="P:pyrimidine nucleotide metabolic process"/>
    <property type="evidence" value="ECO:0007669"/>
    <property type="project" value="UniProtKB-UniRule"/>
</dbReference>
<sequence>MFNIAIDGPSASGKSTIAEQLAKKLGFVHIDTGAMYRAVALICLNQDIDLNDEKACFNIVKDLVIELPEENMILVNGEDVSLLIRNDRVSKAASQVSKHKSVRDVLVSIQRDIASKKGFVLDGRDITSVVLPDAEVKIFQTADAGVRARRRFNELVKNGIETTYEAVHADLLERDARDMNRQESPLIKVEDAIEINTTSMSIEDVVSQIINIIESRNLND</sequence>
<dbReference type="InterPro" id="IPR011994">
    <property type="entry name" value="Cytidylate_kinase_dom"/>
</dbReference>
<dbReference type="SUPFAM" id="SSF52540">
    <property type="entry name" value="P-loop containing nucleoside triphosphate hydrolases"/>
    <property type="match status" value="1"/>
</dbReference>
<dbReference type="KEGG" id="eri:EEI45_05405"/>
<dbReference type="GO" id="GO:0005829">
    <property type="term" value="C:cytosol"/>
    <property type="evidence" value="ECO:0007669"/>
    <property type="project" value="TreeGrafter"/>
</dbReference>
<feature type="binding site" evidence="8">
    <location>
        <begin position="8"/>
        <end position="16"/>
    </location>
    <ligand>
        <name>ATP</name>
        <dbReference type="ChEBI" id="CHEBI:30616"/>
    </ligand>
</feature>
<evidence type="ECO:0000313" key="11">
    <source>
        <dbReference type="Proteomes" id="UP000278804"/>
    </source>
</evidence>
<dbReference type="GO" id="GO:0005524">
    <property type="term" value="F:ATP binding"/>
    <property type="evidence" value="ECO:0007669"/>
    <property type="project" value="UniProtKB-UniRule"/>
</dbReference>
<evidence type="ECO:0000256" key="4">
    <source>
        <dbReference type="ARBA" id="ARBA00022777"/>
    </source>
</evidence>
<dbReference type="InterPro" id="IPR003136">
    <property type="entry name" value="Cytidylate_kin"/>
</dbReference>
<evidence type="ECO:0000256" key="3">
    <source>
        <dbReference type="ARBA" id="ARBA00022741"/>
    </source>
</evidence>
<dbReference type="GO" id="GO:0036430">
    <property type="term" value="F:CMP kinase activity"/>
    <property type="evidence" value="ECO:0007669"/>
    <property type="project" value="RHEA"/>
</dbReference>
<dbReference type="EMBL" id="CP034234">
    <property type="protein sequence ID" value="AZK44257.1"/>
    <property type="molecule type" value="Genomic_DNA"/>
</dbReference>
<comment type="catalytic activity">
    <reaction evidence="7 8">
        <text>CMP + ATP = CDP + ADP</text>
        <dbReference type="Rhea" id="RHEA:11600"/>
        <dbReference type="ChEBI" id="CHEBI:30616"/>
        <dbReference type="ChEBI" id="CHEBI:58069"/>
        <dbReference type="ChEBI" id="CHEBI:60377"/>
        <dbReference type="ChEBI" id="CHEBI:456216"/>
        <dbReference type="EC" id="2.7.4.25"/>
    </reaction>
</comment>
<evidence type="ECO:0000256" key="2">
    <source>
        <dbReference type="ARBA" id="ARBA00022679"/>
    </source>
</evidence>
<name>A0A3Q8S7K0_9FIRM</name>
<evidence type="ECO:0000259" key="9">
    <source>
        <dbReference type="Pfam" id="PF02224"/>
    </source>
</evidence>
<accession>A0A3Q8S7K0</accession>
<evidence type="ECO:0000256" key="1">
    <source>
        <dbReference type="ARBA" id="ARBA00009427"/>
    </source>
</evidence>
<dbReference type="HAMAP" id="MF_00238">
    <property type="entry name" value="Cytidyl_kinase_type1"/>
    <property type="match status" value="1"/>
</dbReference>
<comment type="catalytic activity">
    <reaction evidence="6 8">
        <text>dCMP + ATP = dCDP + ADP</text>
        <dbReference type="Rhea" id="RHEA:25094"/>
        <dbReference type="ChEBI" id="CHEBI:30616"/>
        <dbReference type="ChEBI" id="CHEBI:57566"/>
        <dbReference type="ChEBI" id="CHEBI:58593"/>
        <dbReference type="ChEBI" id="CHEBI:456216"/>
        <dbReference type="EC" id="2.7.4.25"/>
    </reaction>
</comment>
<dbReference type="PANTHER" id="PTHR21299">
    <property type="entry name" value="CYTIDYLATE KINASE/PANTOATE-BETA-ALANINE LIGASE"/>
    <property type="match status" value="1"/>
</dbReference>
<evidence type="ECO:0000256" key="6">
    <source>
        <dbReference type="ARBA" id="ARBA00047615"/>
    </source>
</evidence>
<dbReference type="NCBIfam" id="TIGR00017">
    <property type="entry name" value="cmk"/>
    <property type="match status" value="1"/>
</dbReference>
<dbReference type="Gene3D" id="3.40.50.300">
    <property type="entry name" value="P-loop containing nucleotide triphosphate hydrolases"/>
    <property type="match status" value="1"/>
</dbReference>
<dbReference type="RefSeq" id="WP_125164435.1">
    <property type="nucleotide sequence ID" value="NZ_CP034234.1"/>
</dbReference>
<keyword evidence="5 8" id="KW-0067">ATP-binding</keyword>
<organism evidence="10 11">
    <name type="scientific">Erysipelothrix piscisicarius</name>
    <dbReference type="NCBI Taxonomy" id="2485784"/>
    <lineage>
        <taxon>Bacteria</taxon>
        <taxon>Bacillati</taxon>
        <taxon>Bacillota</taxon>
        <taxon>Erysipelotrichia</taxon>
        <taxon>Erysipelotrichales</taxon>
        <taxon>Erysipelotrichaceae</taxon>
        <taxon>Erysipelothrix</taxon>
    </lineage>
</organism>
<comment type="similarity">
    <text evidence="1 8">Belongs to the cytidylate kinase family. Type 1 subfamily.</text>
</comment>
<keyword evidence="3 8" id="KW-0547">Nucleotide-binding</keyword>
<evidence type="ECO:0000256" key="7">
    <source>
        <dbReference type="ARBA" id="ARBA00048478"/>
    </source>
</evidence>
<keyword evidence="2 8" id="KW-0808">Transferase</keyword>
<dbReference type="GO" id="GO:0015949">
    <property type="term" value="P:nucleobase-containing small molecule interconversion"/>
    <property type="evidence" value="ECO:0007669"/>
    <property type="project" value="TreeGrafter"/>
</dbReference>
<evidence type="ECO:0000313" key="10">
    <source>
        <dbReference type="EMBL" id="AZK44257.1"/>
    </source>
</evidence>
<dbReference type="CDD" id="cd02020">
    <property type="entry name" value="CMPK"/>
    <property type="match status" value="1"/>
</dbReference>
<dbReference type="GO" id="GO:0036431">
    <property type="term" value="F:dCMP kinase activity"/>
    <property type="evidence" value="ECO:0007669"/>
    <property type="project" value="InterPro"/>
</dbReference>